<dbReference type="Gene3D" id="1.10.3480.10">
    <property type="entry name" value="TorD-like"/>
    <property type="match status" value="1"/>
</dbReference>
<keyword evidence="3" id="KW-1185">Reference proteome</keyword>
<dbReference type="AlphaFoldDB" id="A0ABD5VJV3"/>
<accession>A0ABD5VJV3</accession>
<sequence>MATNHEADAEADALADAVDTETGARGAVYALAARTFTEPDEDLYAALADGSLDDEFAALVDRTGLDVAPPDLTVDDDRDTLAARYNDLFVVGYSEVVDGTDGTVHSEGPPVSLYESAYRSEVSWNDVNLDLARAYEYFGVEVDQDERRHHDHVRLELEFAGYLCRVAAAAPTVDAAVDVEGARRARLDFHDRHLSVLVSGLREALDDEPGTSIYGRLARFLDAFSSADVDDLDDRLDVGAGRTTADEAGGEGA</sequence>
<dbReference type="RefSeq" id="WP_336351418.1">
    <property type="nucleotide sequence ID" value="NZ_JAZAQL010000003.1"/>
</dbReference>
<dbReference type="InterPro" id="IPR020945">
    <property type="entry name" value="DMSO/NO3_reduct_chaperone"/>
</dbReference>
<dbReference type="SUPFAM" id="SSF89155">
    <property type="entry name" value="TorD-like"/>
    <property type="match status" value="1"/>
</dbReference>
<proteinExistence type="predicted"/>
<evidence type="ECO:0000256" key="1">
    <source>
        <dbReference type="ARBA" id="ARBA00023186"/>
    </source>
</evidence>
<evidence type="ECO:0000313" key="2">
    <source>
        <dbReference type="EMBL" id="MFC6954470.1"/>
    </source>
</evidence>
<dbReference type="InterPro" id="IPR017843">
    <property type="entry name" value="DMSO_Rdtase_II_chaperone"/>
</dbReference>
<dbReference type="Proteomes" id="UP001596395">
    <property type="component" value="Unassembled WGS sequence"/>
</dbReference>
<dbReference type="Pfam" id="PF02613">
    <property type="entry name" value="Nitrate_red_del"/>
    <property type="match status" value="1"/>
</dbReference>
<dbReference type="InterPro" id="IPR036411">
    <property type="entry name" value="TorD-like_sf"/>
</dbReference>
<reference evidence="2 3" key="1">
    <citation type="journal article" date="2019" name="Int. J. Syst. Evol. Microbiol.">
        <title>The Global Catalogue of Microorganisms (GCM) 10K type strain sequencing project: providing services to taxonomists for standard genome sequencing and annotation.</title>
        <authorList>
            <consortium name="The Broad Institute Genomics Platform"/>
            <consortium name="The Broad Institute Genome Sequencing Center for Infectious Disease"/>
            <person name="Wu L."/>
            <person name="Ma J."/>
        </authorList>
    </citation>
    <scope>NUCLEOTIDE SEQUENCE [LARGE SCALE GENOMIC DNA]</scope>
    <source>
        <strain evidence="2 3">GX26</strain>
    </source>
</reference>
<protein>
    <submittedName>
        <fullName evidence="2">Molecular chaperone TorD family protein</fullName>
    </submittedName>
</protein>
<keyword evidence="1" id="KW-0143">Chaperone</keyword>
<gene>
    <name evidence="2" type="ORF">ACFQGB_16520</name>
</gene>
<comment type="caution">
    <text evidence="2">The sequence shown here is derived from an EMBL/GenBank/DDBJ whole genome shotgun (WGS) entry which is preliminary data.</text>
</comment>
<evidence type="ECO:0000313" key="3">
    <source>
        <dbReference type="Proteomes" id="UP001596395"/>
    </source>
</evidence>
<dbReference type="InterPro" id="IPR050289">
    <property type="entry name" value="TorD/DmsD_chaperones"/>
</dbReference>
<dbReference type="PANTHER" id="PTHR34227:SF1">
    <property type="entry name" value="DIMETHYL SULFOXIDE REDUCTASE CHAPERONE-RELATED"/>
    <property type="match status" value="1"/>
</dbReference>
<organism evidence="2 3">
    <name type="scientific">Halorubellus litoreus</name>
    <dbReference type="NCBI Taxonomy" id="755308"/>
    <lineage>
        <taxon>Archaea</taxon>
        <taxon>Methanobacteriati</taxon>
        <taxon>Methanobacteriota</taxon>
        <taxon>Stenosarchaea group</taxon>
        <taxon>Halobacteria</taxon>
        <taxon>Halobacteriales</taxon>
        <taxon>Halorubellaceae</taxon>
        <taxon>Halorubellus</taxon>
    </lineage>
</organism>
<dbReference type="NCBIfam" id="TIGR03482">
    <property type="entry name" value="DMSO_red_II_cha"/>
    <property type="match status" value="1"/>
</dbReference>
<dbReference type="EMBL" id="JBHSXN010000003">
    <property type="protein sequence ID" value="MFC6954470.1"/>
    <property type="molecule type" value="Genomic_DNA"/>
</dbReference>
<name>A0ABD5VJV3_9EURY</name>
<dbReference type="PANTHER" id="PTHR34227">
    <property type="entry name" value="CHAPERONE PROTEIN YCDY"/>
    <property type="match status" value="1"/>
</dbReference>